<dbReference type="CDD" id="cd00118">
    <property type="entry name" value="LysM"/>
    <property type="match status" value="1"/>
</dbReference>
<evidence type="ECO:0000313" key="3">
    <source>
        <dbReference type="Proteomes" id="UP000295008"/>
    </source>
</evidence>
<dbReference type="Pfam" id="PF01476">
    <property type="entry name" value="LysM"/>
    <property type="match status" value="1"/>
</dbReference>
<gene>
    <name evidence="2" type="ORF">EDC14_100261</name>
</gene>
<dbReference type="GO" id="GO:0016787">
    <property type="term" value="F:hydrolase activity"/>
    <property type="evidence" value="ECO:0007669"/>
    <property type="project" value="InterPro"/>
</dbReference>
<dbReference type="InterPro" id="IPR036779">
    <property type="entry name" value="LysM_dom_sf"/>
</dbReference>
<organism evidence="2 3">
    <name type="scientific">Hydrogenispora ethanolica</name>
    <dbReference type="NCBI Taxonomy" id="1082276"/>
    <lineage>
        <taxon>Bacteria</taxon>
        <taxon>Bacillati</taxon>
        <taxon>Bacillota</taxon>
        <taxon>Hydrogenispora</taxon>
    </lineage>
</organism>
<dbReference type="EMBL" id="SLUN01000002">
    <property type="protein sequence ID" value="TCL76308.1"/>
    <property type="molecule type" value="Genomic_DNA"/>
</dbReference>
<protein>
    <submittedName>
        <fullName evidence="2">LysM domain-containing protein</fullName>
    </submittedName>
</protein>
<reference evidence="2 3" key="1">
    <citation type="submission" date="2019-03" db="EMBL/GenBank/DDBJ databases">
        <title>Genomic Encyclopedia of Type Strains, Phase IV (KMG-IV): sequencing the most valuable type-strain genomes for metagenomic binning, comparative biology and taxonomic classification.</title>
        <authorList>
            <person name="Goeker M."/>
        </authorList>
    </citation>
    <scope>NUCLEOTIDE SEQUENCE [LARGE SCALE GENOMIC DNA]</scope>
    <source>
        <strain evidence="2 3">LX-B</strain>
    </source>
</reference>
<dbReference type="InterPro" id="IPR042047">
    <property type="entry name" value="SleB_dom1"/>
</dbReference>
<sequence>MRLRRIWLIMVLTIGAVMMSGKVAQADWTYTVKRGDSLFSIARKTGVPLNTLRQRNGLSWNPLRLGQRLTIPSTGGVARGGAPVRSTGDVNLLAHAIHGEAGAEPYVGKVAVGGVILNRIQSSKFPKTLAGVIYQPHAFESVSNGIINRSPSSESRKAAQDAINGWDPSGGAIYFFNPAKTNNRWIWARRIINHIGKHVFAI</sequence>
<evidence type="ECO:0000313" key="2">
    <source>
        <dbReference type="EMBL" id="TCL76308.1"/>
    </source>
</evidence>
<feature type="domain" description="LysM" evidence="1">
    <location>
        <begin position="28"/>
        <end position="71"/>
    </location>
</feature>
<keyword evidence="3" id="KW-1185">Reference proteome</keyword>
<accession>A0A4R1SA49</accession>
<dbReference type="SMART" id="SM00257">
    <property type="entry name" value="LysM"/>
    <property type="match status" value="1"/>
</dbReference>
<dbReference type="RefSeq" id="WP_243662766.1">
    <property type="nucleotide sequence ID" value="NZ_SLUN01000002.1"/>
</dbReference>
<dbReference type="Gene3D" id="3.10.350.10">
    <property type="entry name" value="LysM domain"/>
    <property type="match status" value="1"/>
</dbReference>
<dbReference type="InterPro" id="IPR011105">
    <property type="entry name" value="Cell_wall_hydrolase_SleB"/>
</dbReference>
<comment type="caution">
    <text evidence="2">The sequence shown here is derived from an EMBL/GenBank/DDBJ whole genome shotgun (WGS) entry which is preliminary data.</text>
</comment>
<dbReference type="Proteomes" id="UP000295008">
    <property type="component" value="Unassembled WGS sequence"/>
</dbReference>
<dbReference type="Gene3D" id="6.20.240.60">
    <property type="match status" value="1"/>
</dbReference>
<proteinExistence type="predicted"/>
<dbReference type="InterPro" id="IPR018392">
    <property type="entry name" value="LysM"/>
</dbReference>
<name>A0A4R1SA49_HYDET</name>
<dbReference type="AlphaFoldDB" id="A0A4R1SA49"/>
<dbReference type="Pfam" id="PF07486">
    <property type="entry name" value="Hydrolase_2"/>
    <property type="match status" value="1"/>
</dbReference>
<dbReference type="PROSITE" id="PS51782">
    <property type="entry name" value="LYSM"/>
    <property type="match status" value="1"/>
</dbReference>
<dbReference type="Gene3D" id="1.10.10.2520">
    <property type="entry name" value="Cell wall hydrolase SleB, domain 1"/>
    <property type="match status" value="1"/>
</dbReference>
<dbReference type="SUPFAM" id="SSF54106">
    <property type="entry name" value="LysM domain"/>
    <property type="match status" value="1"/>
</dbReference>
<evidence type="ECO:0000259" key="1">
    <source>
        <dbReference type="PROSITE" id="PS51782"/>
    </source>
</evidence>